<evidence type="ECO:0000313" key="3">
    <source>
        <dbReference type="Proteomes" id="UP000675554"/>
    </source>
</evidence>
<protein>
    <submittedName>
        <fullName evidence="2">Holin</fullName>
    </submittedName>
</protein>
<dbReference type="EMBL" id="JAGSMN010000024">
    <property type="protein sequence ID" value="MBR7671699.1"/>
    <property type="molecule type" value="Genomic_DNA"/>
</dbReference>
<gene>
    <name evidence="2" type="ORF">KDA82_01320</name>
</gene>
<dbReference type="Proteomes" id="UP000675554">
    <property type="component" value="Unassembled WGS sequence"/>
</dbReference>
<feature type="region of interest" description="Disordered" evidence="1">
    <location>
        <begin position="60"/>
        <end position="96"/>
    </location>
</feature>
<organism evidence="2 3">
    <name type="scientific">Streptomyces daliensis</name>
    <dbReference type="NCBI Taxonomy" id="299421"/>
    <lineage>
        <taxon>Bacteria</taxon>
        <taxon>Bacillati</taxon>
        <taxon>Actinomycetota</taxon>
        <taxon>Actinomycetes</taxon>
        <taxon>Kitasatosporales</taxon>
        <taxon>Streptomycetaceae</taxon>
        <taxon>Streptomyces</taxon>
    </lineage>
</organism>
<proteinExistence type="predicted"/>
<dbReference type="Pfam" id="PF16945">
    <property type="entry name" value="Phage_r1t_holin"/>
    <property type="match status" value="1"/>
</dbReference>
<reference evidence="2" key="1">
    <citation type="submission" date="2021-04" db="EMBL/GenBank/DDBJ databases">
        <title>Sequencing of actinobacteria type strains.</title>
        <authorList>
            <person name="Nguyen G.-S."/>
            <person name="Wentzel A."/>
        </authorList>
    </citation>
    <scope>NUCLEOTIDE SEQUENCE</scope>
    <source>
        <strain evidence="2">DSM 42095</strain>
    </source>
</reference>
<feature type="compositionally biased region" description="Pro residues" evidence="1">
    <location>
        <begin position="81"/>
        <end position="96"/>
    </location>
</feature>
<evidence type="ECO:0000313" key="2">
    <source>
        <dbReference type="EMBL" id="MBR7671699.1"/>
    </source>
</evidence>
<keyword evidence="3" id="KW-1185">Reference proteome</keyword>
<accession>A0A8T4III3</accession>
<sequence>MRTRAFWIATFERMIRTFAQTLIASLGLESTGIVDANWADGLSLAGSAAVLALLTAVATSGGTHDGPGLTERPASEGAPKPVSPAGPGPAGPAEPA</sequence>
<evidence type="ECO:0000256" key="1">
    <source>
        <dbReference type="SAM" id="MobiDB-lite"/>
    </source>
</evidence>
<comment type="caution">
    <text evidence="2">The sequence shown here is derived from an EMBL/GenBank/DDBJ whole genome shotgun (WGS) entry which is preliminary data.</text>
</comment>
<dbReference type="InterPro" id="IPR020109">
    <property type="entry name" value="Holin_r1t"/>
</dbReference>
<name>A0A8T4III3_9ACTN</name>
<dbReference type="AlphaFoldDB" id="A0A8T4III3"/>